<name>A0A0L6VRR3_9BASI</name>
<accession>A0A0L6VRR3</accession>
<organism evidence="1 2">
    <name type="scientific">Puccinia sorghi</name>
    <dbReference type="NCBI Taxonomy" id="27349"/>
    <lineage>
        <taxon>Eukaryota</taxon>
        <taxon>Fungi</taxon>
        <taxon>Dikarya</taxon>
        <taxon>Basidiomycota</taxon>
        <taxon>Pucciniomycotina</taxon>
        <taxon>Pucciniomycetes</taxon>
        <taxon>Pucciniales</taxon>
        <taxon>Pucciniaceae</taxon>
        <taxon>Puccinia</taxon>
    </lineage>
</organism>
<comment type="caution">
    <text evidence="1">The sequence shown here is derived from an EMBL/GenBank/DDBJ whole genome shotgun (WGS) entry which is preliminary data.</text>
</comment>
<keyword evidence="2" id="KW-1185">Reference proteome</keyword>
<gene>
    <name evidence="1" type="ORF">VP01_1152g6</name>
</gene>
<evidence type="ECO:0000313" key="2">
    <source>
        <dbReference type="Proteomes" id="UP000037035"/>
    </source>
</evidence>
<dbReference type="Proteomes" id="UP000037035">
    <property type="component" value="Unassembled WGS sequence"/>
</dbReference>
<reference evidence="1 2" key="1">
    <citation type="submission" date="2015-08" db="EMBL/GenBank/DDBJ databases">
        <title>Next Generation Sequencing and Analysis of the Genome of Puccinia sorghi L Schw, the Causal Agent of Maize Common Rust.</title>
        <authorList>
            <person name="Rochi L."/>
            <person name="Burguener G."/>
            <person name="Darino M."/>
            <person name="Turjanski A."/>
            <person name="Kreff E."/>
            <person name="Dieguez M.J."/>
            <person name="Sacco F."/>
        </authorList>
    </citation>
    <scope>NUCLEOTIDE SEQUENCE [LARGE SCALE GENOMIC DNA]</scope>
    <source>
        <strain evidence="1 2">RO10H11247</strain>
    </source>
</reference>
<protein>
    <submittedName>
        <fullName evidence="1">Uncharacterized protein</fullName>
    </submittedName>
</protein>
<dbReference type="VEuPathDB" id="FungiDB:VP01_1152g6"/>
<evidence type="ECO:0000313" key="1">
    <source>
        <dbReference type="EMBL" id="KNZ63379.1"/>
    </source>
</evidence>
<proteinExistence type="predicted"/>
<dbReference type="AlphaFoldDB" id="A0A0L6VRR3"/>
<dbReference type="EMBL" id="LAVV01001699">
    <property type="protein sequence ID" value="KNZ63379.1"/>
    <property type="molecule type" value="Genomic_DNA"/>
</dbReference>
<sequence length="617" mass="69965">MASRIEAAAFLRISHALIWKKYKTFTHAKNVLFGRWPSQAMRQMFVAYQNFAPSAFFFRLAENERLLKLNFIGKKMRQGVAPQAKVTFGRVNTMKQLRNVRNGGHRVASRQSTHCCVRGFNGLRSSADGILMRLDSLCTTPFFVKIANVPCFRNIRRYQLICLCLLGFPRIRERDRLIMPTLHKDSSYPFLIPRICLGICATTIRVDKCRAFCNTKHSFGEKRGANQSSRLCWGACFQNGYPRTQISSIKQHQRIGTVLSQHKELIMGNLKEHFLWFARDLLRFPDDFLCRRKSRSSICNRRGSFQAALTGPLETGGGITVHHCHVLACFHQAQPMKCVLSNRTIERSTCCLRKSLPSTSHNGRVFDSLGSIGLHCRKICLYSAGTQQLSPEAQHLLRSLIYITEHFYHPLSQHPLSLLTPPLFTSPPPNSLDTKDRPKFSFILALRIKLFSLQADHHDQSPSLIESVPICYPSLLETANQTHSLKALMPASTQPFFSSVQPLTALRYLMWGEPVEGSPEDAVEEAFNLGGSASALVTDCTSHIIHESRLNDHFDAVFYSSRYFIPLCCMSPPAIWKLVARHPHQESEGLDEFTLHGWSFPATFTTGHRSYSPKHIV</sequence>